<name>A0A0G4ILU6_PLABS</name>
<dbReference type="EMBL" id="CDSF01000046">
    <property type="protein sequence ID" value="CEO96119.1"/>
    <property type="molecule type" value="Genomic_DNA"/>
</dbReference>
<evidence type="ECO:0000313" key="4">
    <source>
        <dbReference type="Proteomes" id="UP000290189"/>
    </source>
</evidence>
<dbReference type="OrthoDB" id="10386719at2759"/>
<gene>
    <name evidence="1" type="ORF">PBRA_004809</name>
    <name evidence="2" type="ORF">PLBR_LOCUS553</name>
</gene>
<keyword evidence="2" id="KW-0496">Mitochondrion</keyword>
<geneLocation type="mitochondrion" evidence="2"/>
<reference evidence="2 4" key="2">
    <citation type="submission" date="2018-03" db="EMBL/GenBank/DDBJ databases">
        <authorList>
            <person name="Fogelqvist J."/>
        </authorList>
    </citation>
    <scope>NUCLEOTIDE SEQUENCE [LARGE SCALE GENOMIC DNA]</scope>
</reference>
<keyword evidence="3" id="KW-1185">Reference proteome</keyword>
<dbReference type="AlphaFoldDB" id="A0A0G4ILU6"/>
<sequence length="180" mass="20020">MSHERLKQDSVRAVLQSLGVSYTEPNESLFRFALGGLPSCLIRVRDQGVVFYVVHQNKVDVSHRKAMAEYIIRVNFALNFGNFEFNFADGQIRFKMSVQAAQASDIAAPLKSCLTLAQDVYPRWVPGFALVQQGTSPDDAYRTCKTAMLPLTTGATISSQPNVAELQALRDVIRGMDRAY</sequence>
<dbReference type="Proteomes" id="UP000039324">
    <property type="component" value="Unassembled WGS sequence"/>
</dbReference>
<dbReference type="Proteomes" id="UP000290189">
    <property type="component" value="Unassembled WGS sequence"/>
</dbReference>
<dbReference type="EMBL" id="OVEO01000001">
    <property type="protein sequence ID" value="SPQ93338.1"/>
    <property type="molecule type" value="Genomic_DNA"/>
</dbReference>
<accession>A0A0G4ILU6</accession>
<protein>
    <submittedName>
        <fullName evidence="1">Uncharacterized protein</fullName>
    </submittedName>
</protein>
<organism evidence="1 3">
    <name type="scientific">Plasmodiophora brassicae</name>
    <name type="common">Clubroot disease agent</name>
    <dbReference type="NCBI Taxonomy" id="37360"/>
    <lineage>
        <taxon>Eukaryota</taxon>
        <taxon>Sar</taxon>
        <taxon>Rhizaria</taxon>
        <taxon>Endomyxa</taxon>
        <taxon>Phytomyxea</taxon>
        <taxon>Plasmodiophorida</taxon>
        <taxon>Plasmodiophoridae</taxon>
        <taxon>Plasmodiophora</taxon>
    </lineage>
</organism>
<evidence type="ECO:0000313" key="3">
    <source>
        <dbReference type="Proteomes" id="UP000039324"/>
    </source>
</evidence>
<proteinExistence type="predicted"/>
<evidence type="ECO:0000313" key="1">
    <source>
        <dbReference type="EMBL" id="CEO96119.1"/>
    </source>
</evidence>
<reference evidence="1 3" key="1">
    <citation type="submission" date="2015-02" db="EMBL/GenBank/DDBJ databases">
        <authorList>
            <person name="Chooi Y.-H."/>
        </authorList>
    </citation>
    <scope>NUCLEOTIDE SEQUENCE [LARGE SCALE GENOMIC DNA]</scope>
    <source>
        <strain evidence="1">E3</strain>
    </source>
</reference>
<evidence type="ECO:0000313" key="2">
    <source>
        <dbReference type="EMBL" id="SPQ93338.1"/>
    </source>
</evidence>